<sequence length="560" mass="63920">MTSFGYRLNPVYPIKECSCCGALYTTDYCCSIGILRDKIICDLDKTPDLSQQSHQNYRKCGNPVNDHYCQGCAFLRKKFKEDLFTSGMEHGILQDSFELSNDNPNVVNAPREPFVVNQDLDNNSSQSPSQINHHCCYVCGDPLEEPFNNQTIKELPQTVQSFDPKSDLVHNSPDVFDPPPELPFIACEFCGNNTRYGHYYTPQVPFIYPEPCYNQDLNIPQEFQDFYDFQQQDICCENCEEEENKIEEEQAANARYWKIPACYDDDDDYAFAITPNEPVNSLSMGDEHLDTVPATKSDEFIKSSVENLVSIPSESKDLLKEIYSNPLFEEEIIPMKIYQHHYNAESDIIESLRTHDSSIIISSKIDSLLDEFAGELTLLKSIPPGIDETICYLEEETHFIKRLLYDNSSPRPPKEFVSANSDTEIESFSPSPILVEDSDSLIEEIDLSFTPDYRMLPGIKYDDYDSERDILIAEDLLSNDFLSLPENESFHFDIPSFSRPPAKPPDGNTGILNVKMMGDIFEQKVPMPKLMITLVPNQEKSLDLLSHQGLKAFRLLLNSR</sequence>
<organism evidence="1">
    <name type="scientific">Tanacetum cinerariifolium</name>
    <name type="common">Dalmatian daisy</name>
    <name type="synonym">Chrysanthemum cinerariifolium</name>
    <dbReference type="NCBI Taxonomy" id="118510"/>
    <lineage>
        <taxon>Eukaryota</taxon>
        <taxon>Viridiplantae</taxon>
        <taxon>Streptophyta</taxon>
        <taxon>Embryophyta</taxon>
        <taxon>Tracheophyta</taxon>
        <taxon>Spermatophyta</taxon>
        <taxon>Magnoliopsida</taxon>
        <taxon>eudicotyledons</taxon>
        <taxon>Gunneridae</taxon>
        <taxon>Pentapetalae</taxon>
        <taxon>asterids</taxon>
        <taxon>campanulids</taxon>
        <taxon>Asterales</taxon>
        <taxon>Asteraceae</taxon>
        <taxon>Asteroideae</taxon>
        <taxon>Anthemideae</taxon>
        <taxon>Anthemidinae</taxon>
        <taxon>Tanacetum</taxon>
    </lineage>
</organism>
<accession>A0A6L2JFA0</accession>
<proteinExistence type="predicted"/>
<dbReference type="EMBL" id="BKCJ010000568">
    <property type="protein sequence ID" value="GEU34364.1"/>
    <property type="molecule type" value="Genomic_DNA"/>
</dbReference>
<reference evidence="1" key="1">
    <citation type="journal article" date="2019" name="Sci. Rep.">
        <title>Draft genome of Tanacetum cinerariifolium, the natural source of mosquito coil.</title>
        <authorList>
            <person name="Yamashiro T."/>
            <person name="Shiraishi A."/>
            <person name="Satake H."/>
            <person name="Nakayama K."/>
        </authorList>
    </citation>
    <scope>NUCLEOTIDE SEQUENCE</scope>
</reference>
<name>A0A6L2JFA0_TANCI</name>
<gene>
    <name evidence="1" type="ORF">Tci_006342</name>
</gene>
<evidence type="ECO:0008006" key="2">
    <source>
        <dbReference type="Google" id="ProtNLM"/>
    </source>
</evidence>
<comment type="caution">
    <text evidence="1">The sequence shown here is derived from an EMBL/GenBank/DDBJ whole genome shotgun (WGS) entry which is preliminary data.</text>
</comment>
<evidence type="ECO:0000313" key="1">
    <source>
        <dbReference type="EMBL" id="GEU34364.1"/>
    </source>
</evidence>
<protein>
    <recommendedName>
        <fullName evidence="2">Pre-mRNA splicing Prp18-interacting factor</fullName>
    </recommendedName>
</protein>
<dbReference type="AlphaFoldDB" id="A0A6L2JFA0"/>